<proteinExistence type="inferred from homology"/>
<evidence type="ECO:0000256" key="3">
    <source>
        <dbReference type="ARBA" id="ARBA00006828"/>
    </source>
</evidence>
<keyword evidence="4" id="KW-0963">Cytoplasm</keyword>
<evidence type="ECO:0000256" key="2">
    <source>
        <dbReference type="ARBA" id="ARBA00004496"/>
    </source>
</evidence>
<dbReference type="PANTHER" id="PTHR22796">
    <property type="entry name" value="URG4-RELATED"/>
    <property type="match status" value="1"/>
</dbReference>
<keyword evidence="6" id="KW-0342">GTP-binding</keyword>
<comment type="similarity">
    <text evidence="3">Belongs to the TRAFAC class dynamin-like GTPase superfamily. Very large inducible GTPase (VLIG) family.</text>
</comment>
<evidence type="ECO:0000256" key="4">
    <source>
        <dbReference type="ARBA" id="ARBA00022490"/>
    </source>
</evidence>
<evidence type="ECO:0000256" key="5">
    <source>
        <dbReference type="ARBA" id="ARBA00022741"/>
    </source>
</evidence>
<accession>A0ABD0MTC3</accession>
<dbReference type="GO" id="GO:0005634">
    <property type="term" value="C:nucleus"/>
    <property type="evidence" value="ECO:0007669"/>
    <property type="project" value="UniProtKB-SubCell"/>
</dbReference>
<reference evidence="9 10" key="1">
    <citation type="submission" date="2024-05" db="EMBL/GenBank/DDBJ databases">
        <title>Genome sequencing and assembly of Indian major carp, Cirrhinus mrigala (Hamilton, 1822).</title>
        <authorList>
            <person name="Mohindra V."/>
            <person name="Chowdhury L.M."/>
            <person name="Lal K."/>
            <person name="Jena J.K."/>
        </authorList>
    </citation>
    <scope>NUCLEOTIDE SEQUENCE [LARGE SCALE GENOMIC DNA]</scope>
    <source>
        <strain evidence="9">CM1030</strain>
        <tissue evidence="9">Blood</tissue>
    </source>
</reference>
<keyword evidence="7" id="KW-0539">Nucleus</keyword>
<dbReference type="AlphaFoldDB" id="A0ABD0MTC3"/>
<dbReference type="Proteomes" id="UP001529510">
    <property type="component" value="Unassembled WGS sequence"/>
</dbReference>
<dbReference type="Pfam" id="PF25496">
    <property type="entry name" value="URGCP"/>
    <property type="match status" value="1"/>
</dbReference>
<dbReference type="SUPFAM" id="SSF52540">
    <property type="entry name" value="P-loop containing nucleoside triphosphate hydrolases"/>
    <property type="match status" value="1"/>
</dbReference>
<dbReference type="InterPro" id="IPR057365">
    <property type="entry name" value="URGCP"/>
</dbReference>
<dbReference type="GO" id="GO:0005737">
    <property type="term" value="C:cytoplasm"/>
    <property type="evidence" value="ECO:0007669"/>
    <property type="project" value="UniProtKB-SubCell"/>
</dbReference>
<comment type="caution">
    <text evidence="9">The sequence shown here is derived from an EMBL/GenBank/DDBJ whole genome shotgun (WGS) entry which is preliminary data.</text>
</comment>
<feature type="domain" description="VLIG-type G" evidence="8">
    <location>
        <begin position="500"/>
        <end position="741"/>
    </location>
</feature>
<keyword evidence="5" id="KW-0547">Nucleotide-binding</keyword>
<dbReference type="EMBL" id="JAMKFB020000189">
    <property type="protein sequence ID" value="KAL0152250.1"/>
    <property type="molecule type" value="Genomic_DNA"/>
</dbReference>
<evidence type="ECO:0000313" key="10">
    <source>
        <dbReference type="Proteomes" id="UP001529510"/>
    </source>
</evidence>
<dbReference type="Gene3D" id="3.40.50.300">
    <property type="entry name" value="P-loop containing nucleotide triphosphate hydrolases"/>
    <property type="match status" value="1"/>
</dbReference>
<protein>
    <recommendedName>
        <fullName evidence="8">VLIG-type G domain-containing protein</fullName>
    </recommendedName>
</protein>
<dbReference type="InterPro" id="IPR027417">
    <property type="entry name" value="P-loop_NTPase"/>
</dbReference>
<name>A0ABD0MTC3_CIRMR</name>
<dbReference type="GO" id="GO:0005525">
    <property type="term" value="F:GTP binding"/>
    <property type="evidence" value="ECO:0007669"/>
    <property type="project" value="UniProtKB-KW"/>
</dbReference>
<evidence type="ECO:0000313" key="9">
    <source>
        <dbReference type="EMBL" id="KAL0152250.1"/>
    </source>
</evidence>
<evidence type="ECO:0000256" key="6">
    <source>
        <dbReference type="ARBA" id="ARBA00023134"/>
    </source>
</evidence>
<comment type="subcellular location">
    <subcellularLocation>
        <location evidence="2">Cytoplasm</location>
    </subcellularLocation>
    <subcellularLocation>
        <location evidence="1">Nucleus</location>
    </subcellularLocation>
</comment>
<dbReference type="Pfam" id="PF25683">
    <property type="entry name" value="URGCP_GTPase"/>
    <property type="match status" value="1"/>
</dbReference>
<evidence type="ECO:0000259" key="8">
    <source>
        <dbReference type="PROSITE" id="PS51717"/>
    </source>
</evidence>
<dbReference type="InterPro" id="IPR030383">
    <property type="entry name" value="G_VLIG_dom"/>
</dbReference>
<dbReference type="PROSITE" id="PS51717">
    <property type="entry name" value="G_VLIG"/>
    <property type="match status" value="1"/>
</dbReference>
<organism evidence="9 10">
    <name type="scientific">Cirrhinus mrigala</name>
    <name type="common">Mrigala</name>
    <dbReference type="NCBI Taxonomy" id="683832"/>
    <lineage>
        <taxon>Eukaryota</taxon>
        <taxon>Metazoa</taxon>
        <taxon>Chordata</taxon>
        <taxon>Craniata</taxon>
        <taxon>Vertebrata</taxon>
        <taxon>Euteleostomi</taxon>
        <taxon>Actinopterygii</taxon>
        <taxon>Neopterygii</taxon>
        <taxon>Teleostei</taxon>
        <taxon>Ostariophysi</taxon>
        <taxon>Cypriniformes</taxon>
        <taxon>Cyprinidae</taxon>
        <taxon>Labeoninae</taxon>
        <taxon>Labeonini</taxon>
        <taxon>Cirrhinus</taxon>
    </lineage>
</organism>
<keyword evidence="10" id="KW-1185">Reference proteome</keyword>
<gene>
    <name evidence="9" type="ORF">M9458_051973</name>
</gene>
<dbReference type="PANTHER" id="PTHR22796:SF6">
    <property type="entry name" value="INTERFERON-INDUCED VERY LARGE GTPASE 1-RELATED"/>
    <property type="match status" value="1"/>
</dbReference>
<sequence>MDVQMAVFHCSDGFLKQLIVTKLSQCQYALPLLVPDPFTKQIEFPLWTFRQINKSWKMRNSKSSQIQPIYKAQTPVVFFFRFGSVSSSKSQLMNSLINEKHNTFFHRNCPGSSRTRDLMDGVVEIAWFCPSGKNMDKFTDCVAFCNLHGDAGDHEKQLQILTEMASVNVVLLPQLDRNDRHAEKIQILSKNRKPLICLLAQDEFAVTKMMERKYKIGLKHRNQSDVSEELIRAINDCLSGSISTFRLEDVSKHSDIRVDEEDDDNCRRGRAAAQQMMSLLKKKDLTEIKESFLPHQGKLWYQWSQKNKELHQPQTHAIEMEISRKQTEMKKIREQQHEYDISEFMNLFIKEISSGVDRKKIFFLKWLAIFLDEHTSSDLSDLHHKYNKKWSSVIKLKGNCDASEQLKVEQIELERISGELQAATFGLEHIMREIGQIYESCSSMKKNKTNLQVHFSSFPSLAAEMMISGFPLELMDGDAAHVPLVWISAVLDELINILGDQRVFVLSVLGLQSSGKSTMLNAMFGLQFAVSAGRCTRGAFMQLVKVSDEMKTQLNFDYILVVDTEGLRALELAGRSTRHHDNELATFVAGLANLTLINIFGENTADMQEILQIVVQAFMRMKKVRLNPRCVFVHQNVSDVTAEEKNMEGKRRLQKTLDEMTKLAAEEEDCDAECFSDVIKFDVQNDVKYFAQLWEGNPPMAPPNPNYCENIQELKKTIMSHLKKSHGTVLKDIKNRIKDLFEALLNEQFVFSFRNSLEIAAYKKLETEYSNAMMKTETKIQNYIENEAIHEVEETDLQRELKETSGQIDALRTHHENTLYEKIKELALRLKDKAKDEDALKKKFDSLWKQCLNKIIKDTHVIRDIDIMGDVRKILIDNHHAHFPVDHRNDNSGKIQSYNFSKMGYNIRYIHDLIDHIKTRVTEHQKGPVKYEFKNEFFIDLVLSICEKANKIITDQHRLFREANDPVIYVEKKREEYYHIFRKHCHGATSAVIFGDIICQKLKEPIEQSVYKKTARDLTDEMRTNCESLNGNRSNLEKHILKTLAEEEDFEKYMNYIDNPKDHFKSFIRDEVSRYITEKFTVSVLPKMKENIKLLQQKIIKAAHESTEHVQVNRGDVDLWLKRFTQQLSDELIFSVKDLSGCPFCGAICTNTIENHDGDHSVPFHRIVGLNGRAGGVYAKWGISPDLSELPYWNSGKTPQENI</sequence>
<evidence type="ECO:0000256" key="7">
    <source>
        <dbReference type="ARBA" id="ARBA00023242"/>
    </source>
</evidence>
<evidence type="ECO:0000256" key="1">
    <source>
        <dbReference type="ARBA" id="ARBA00004123"/>
    </source>
</evidence>